<reference evidence="1" key="1">
    <citation type="journal article" date="2014" name="Int. J. Syst. Evol. Microbiol.">
        <title>Complete genome sequence of Corynebacterium casei LMG S-19264T (=DSM 44701T), isolated from a smear-ripened cheese.</title>
        <authorList>
            <consortium name="US DOE Joint Genome Institute (JGI-PGF)"/>
            <person name="Walter F."/>
            <person name="Albersmeier A."/>
            <person name="Kalinowski J."/>
            <person name="Ruckert C."/>
        </authorList>
    </citation>
    <scope>NUCLEOTIDE SEQUENCE</scope>
    <source>
        <strain evidence="1">CGMCC 4.7138</strain>
    </source>
</reference>
<proteinExistence type="predicted"/>
<gene>
    <name evidence="1" type="ORF">GCM10011574_43530</name>
</gene>
<accession>A0A8H9H0Y7</accession>
<comment type="caution">
    <text evidence="1">The sequence shown here is derived from an EMBL/GenBank/DDBJ whole genome shotgun (WGS) entry which is preliminary data.</text>
</comment>
<keyword evidence="2" id="KW-1185">Reference proteome</keyword>
<sequence length="70" mass="7320">MPAFVVVVSAKAAATGSYGAETASEVITVTTAISLADRGDGTFDSPVCELVTWVRDARYYSALCPRAPVH</sequence>
<dbReference type="AlphaFoldDB" id="A0A8H9H0Y7"/>
<evidence type="ECO:0000313" key="2">
    <source>
        <dbReference type="Proteomes" id="UP000653480"/>
    </source>
</evidence>
<reference evidence="1" key="2">
    <citation type="submission" date="2020-09" db="EMBL/GenBank/DDBJ databases">
        <authorList>
            <person name="Sun Q."/>
            <person name="Zhou Y."/>
        </authorList>
    </citation>
    <scope>NUCLEOTIDE SEQUENCE</scope>
    <source>
        <strain evidence="1">CGMCC 4.7138</strain>
    </source>
</reference>
<dbReference type="EMBL" id="BMMN01000007">
    <property type="protein sequence ID" value="GGO18679.1"/>
    <property type="molecule type" value="Genomic_DNA"/>
</dbReference>
<dbReference type="Proteomes" id="UP000653480">
    <property type="component" value="Unassembled WGS sequence"/>
</dbReference>
<protein>
    <submittedName>
        <fullName evidence="1">Uncharacterized protein</fullName>
    </submittedName>
</protein>
<organism evidence="1 2">
    <name type="scientific">Microbispora bryophytorum</name>
    <dbReference type="NCBI Taxonomy" id="1460882"/>
    <lineage>
        <taxon>Bacteria</taxon>
        <taxon>Bacillati</taxon>
        <taxon>Actinomycetota</taxon>
        <taxon>Actinomycetes</taxon>
        <taxon>Streptosporangiales</taxon>
        <taxon>Streptosporangiaceae</taxon>
        <taxon>Microbispora</taxon>
    </lineage>
</organism>
<name>A0A8H9H0Y7_9ACTN</name>
<evidence type="ECO:0000313" key="1">
    <source>
        <dbReference type="EMBL" id="GGO18679.1"/>
    </source>
</evidence>